<evidence type="ECO:0000259" key="7">
    <source>
        <dbReference type="PROSITE" id="PS51526"/>
    </source>
</evidence>
<dbReference type="PROSITE" id="PS51526">
    <property type="entry name" value="RFX_DBD"/>
    <property type="match status" value="1"/>
</dbReference>
<evidence type="ECO:0000313" key="9">
    <source>
        <dbReference type="Proteomes" id="UP000785200"/>
    </source>
</evidence>
<dbReference type="GO" id="GO:0006355">
    <property type="term" value="P:regulation of DNA-templated transcription"/>
    <property type="evidence" value="ECO:0007669"/>
    <property type="project" value="InterPro"/>
</dbReference>
<feature type="region of interest" description="Disordered" evidence="5">
    <location>
        <begin position="126"/>
        <end position="235"/>
    </location>
</feature>
<dbReference type="SMART" id="SM00501">
    <property type="entry name" value="BRIGHT"/>
    <property type="match status" value="1"/>
</dbReference>
<dbReference type="SMART" id="SM01014">
    <property type="entry name" value="ARID"/>
    <property type="match status" value="1"/>
</dbReference>
<proteinExistence type="predicted"/>
<dbReference type="InterPro" id="IPR001606">
    <property type="entry name" value="ARID_dom"/>
</dbReference>
<keyword evidence="3" id="KW-0804">Transcription</keyword>
<evidence type="ECO:0000313" key="8">
    <source>
        <dbReference type="EMBL" id="KAG0645857.1"/>
    </source>
</evidence>
<organism evidence="8 9">
    <name type="scientific">Hyphodiscus hymeniophilus</name>
    <dbReference type="NCBI Taxonomy" id="353542"/>
    <lineage>
        <taxon>Eukaryota</taxon>
        <taxon>Fungi</taxon>
        <taxon>Dikarya</taxon>
        <taxon>Ascomycota</taxon>
        <taxon>Pezizomycotina</taxon>
        <taxon>Leotiomycetes</taxon>
        <taxon>Helotiales</taxon>
        <taxon>Hyphodiscaceae</taxon>
        <taxon>Hyphodiscus</taxon>
    </lineage>
</organism>
<dbReference type="Pfam" id="PF01388">
    <property type="entry name" value="ARID"/>
    <property type="match status" value="1"/>
</dbReference>
<keyword evidence="2" id="KW-0805">Transcription regulation</keyword>
<feature type="compositionally biased region" description="Polar residues" evidence="5">
    <location>
        <begin position="198"/>
        <end position="235"/>
    </location>
</feature>
<dbReference type="GO" id="GO:0003677">
    <property type="term" value="F:DNA binding"/>
    <property type="evidence" value="ECO:0007669"/>
    <property type="project" value="InterPro"/>
</dbReference>
<feature type="domain" description="RFX-type winged-helix" evidence="7">
    <location>
        <begin position="629"/>
        <end position="712"/>
    </location>
</feature>
<dbReference type="SUPFAM" id="SSF46774">
    <property type="entry name" value="ARID-like"/>
    <property type="match status" value="1"/>
</dbReference>
<dbReference type="GO" id="GO:0006325">
    <property type="term" value="P:chromatin organization"/>
    <property type="evidence" value="ECO:0007669"/>
    <property type="project" value="UniProtKB-KW"/>
</dbReference>
<gene>
    <name evidence="8" type="ORF">D0Z07_7960</name>
</gene>
<reference evidence="8" key="1">
    <citation type="submission" date="2019-07" db="EMBL/GenBank/DDBJ databases">
        <title>Hyphodiscus hymeniophilus genome sequencing and assembly.</title>
        <authorList>
            <person name="Kramer G."/>
            <person name="Nodwell J."/>
        </authorList>
    </citation>
    <scope>NUCLEOTIDE SEQUENCE</scope>
    <source>
        <strain evidence="8">ATCC 34498</strain>
    </source>
</reference>
<sequence>MAPPVRSDLEVTSIPDYPEYNEFIAKLRVYHEKRGTLFDPSPRVGSKHVDLLKLFNTVVERGGYDQVSDEKLAWRKLGSEFNLGTANLPALAFSLKTTFLKYLAAYEITTIHGKEPPPKEILEEQTAKGSGLLTRTMENYRPPNRRDAGALGNDNSEASGDDGTPVRDRNGSEEAPGSGGRVTRGLRQAPPQRILFQPDTQPSRHSRHATVTSHAPSSQQQPQYRGASTSYNPSLENMSNAVANYEPRPQMPLSLRPVTTPGNNPLGWARQEKARKELSQAGFVPGRPLPPKVVWPGLNFDGPNIYVRCLCALKSGIRSEQDYALHHLVKISMERGDKYKFDAFPGLAEALIEKALEVCPLFYDADWQIRYMEDGQLPSTNILDGLNGTKDILQKIAALPKVNVDDNLQTAEFSDALLQVNEAALTLRNMIMLEENAKYTSELYPLRDFLTIALNLPNVDCVVELKHYALDIAEAVTQFWHFDETDPLYQSLLQQLNSQDRGAILIALRSICRASMQLEENNPLKGIPKQLLQNIMDWTLLKDEEMLHACLDFLYQYTAVVSNVDFMVSELQLTPLINQLTRLLMHNVKAYERDIPLGEDRIVPAPSQIASLPEGLYTQIVRLAEPDRSSQWLRCLFEEDPDQMITQIQLWQAYQMQFAREQEAIDQGQGARLLAAAEFIKNVSSTFYEKAVAQVQAGPPIVYFIKGIRHRSKPVDFNGEEYSKCLWHIPPGIQHPGGEFHLSAEDMYKHILQDHLGATPNADGKFENDEAKYNCSWDRCYRFKTVAASNLAEIARHVKIHCPPAPSASKSADYSGGQSKKRKTSYRIPAKKQTFLLYYGLSDEKYRAAGVPLISVLVLRNLARNLPKTATEEKNMKAEQAVSLVEQYFKPIEQKLFEIMAHNKSLVSHILSSLEISL</sequence>
<comment type="caution">
    <text evidence="8">The sequence shown here is derived from an EMBL/GenBank/DDBJ whole genome shotgun (WGS) entry which is preliminary data.</text>
</comment>
<dbReference type="PROSITE" id="PS51011">
    <property type="entry name" value="ARID"/>
    <property type="match status" value="1"/>
</dbReference>
<dbReference type="InterPro" id="IPR003150">
    <property type="entry name" value="DNA-bd_RFX"/>
</dbReference>
<dbReference type="CDD" id="cd16100">
    <property type="entry name" value="ARID"/>
    <property type="match status" value="1"/>
</dbReference>
<keyword evidence="1" id="KW-0156">Chromatin regulator</keyword>
<evidence type="ECO:0000256" key="1">
    <source>
        <dbReference type="ARBA" id="ARBA00022853"/>
    </source>
</evidence>
<dbReference type="PANTHER" id="PTHR22970">
    <property type="entry name" value="AT-RICH INTERACTIVE DOMAIN-CONTAINING PROTEIN 2"/>
    <property type="match status" value="1"/>
</dbReference>
<dbReference type="PANTHER" id="PTHR22970:SF14">
    <property type="entry name" value="AT-RICH INTERACTIVE DOMAIN-CONTAINING PROTEIN 2"/>
    <property type="match status" value="1"/>
</dbReference>
<feature type="domain" description="ARID" evidence="6">
    <location>
        <begin position="17"/>
        <end position="111"/>
    </location>
</feature>
<dbReference type="InterPro" id="IPR052406">
    <property type="entry name" value="Chromatin_Remodeling_Comp"/>
</dbReference>
<dbReference type="AlphaFoldDB" id="A0A9P6VCI4"/>
<dbReference type="Proteomes" id="UP000785200">
    <property type="component" value="Unassembled WGS sequence"/>
</dbReference>
<dbReference type="OrthoDB" id="338531at2759"/>
<dbReference type="FunFam" id="1.10.150.60:FF:000021">
    <property type="entry name" value="Chromatin structure-remodeling complex subunit rsc9"/>
    <property type="match status" value="1"/>
</dbReference>
<evidence type="ECO:0000256" key="5">
    <source>
        <dbReference type="SAM" id="MobiDB-lite"/>
    </source>
</evidence>
<name>A0A9P6VCI4_9HELO</name>
<evidence type="ECO:0000256" key="3">
    <source>
        <dbReference type="ARBA" id="ARBA00023163"/>
    </source>
</evidence>
<dbReference type="InterPro" id="IPR036431">
    <property type="entry name" value="ARID_dom_sf"/>
</dbReference>
<evidence type="ECO:0000256" key="4">
    <source>
        <dbReference type="ARBA" id="ARBA00023242"/>
    </source>
</evidence>
<dbReference type="Gene3D" id="1.10.150.60">
    <property type="entry name" value="ARID DNA-binding domain"/>
    <property type="match status" value="1"/>
</dbReference>
<protein>
    <submittedName>
        <fullName evidence="8">RSC complex subunit rsc9</fullName>
    </submittedName>
</protein>
<evidence type="ECO:0000256" key="2">
    <source>
        <dbReference type="ARBA" id="ARBA00023015"/>
    </source>
</evidence>
<keyword evidence="4" id="KW-0539">Nucleus</keyword>
<keyword evidence="9" id="KW-1185">Reference proteome</keyword>
<dbReference type="GO" id="GO:0016586">
    <property type="term" value="C:RSC-type complex"/>
    <property type="evidence" value="ECO:0007669"/>
    <property type="project" value="TreeGrafter"/>
</dbReference>
<dbReference type="EMBL" id="VNKQ01000017">
    <property type="protein sequence ID" value="KAG0645857.1"/>
    <property type="molecule type" value="Genomic_DNA"/>
</dbReference>
<evidence type="ECO:0000259" key="6">
    <source>
        <dbReference type="PROSITE" id="PS51011"/>
    </source>
</evidence>
<accession>A0A9P6VCI4</accession>